<keyword evidence="3" id="KW-1185">Reference proteome</keyword>
<dbReference type="Gene3D" id="1.20.930.20">
    <property type="entry name" value="Adaptor protein Cbl, N-terminal domain"/>
    <property type="match status" value="1"/>
</dbReference>
<evidence type="ECO:0000313" key="3">
    <source>
        <dbReference type="Proteomes" id="UP000636800"/>
    </source>
</evidence>
<comment type="caution">
    <text evidence="2">The sequence shown here is derived from an EMBL/GenBank/DDBJ whole genome shotgun (WGS) entry which is preliminary data.</text>
</comment>
<dbReference type="InterPro" id="IPR011989">
    <property type="entry name" value="ARM-like"/>
</dbReference>
<dbReference type="OrthoDB" id="1434354at2759"/>
<dbReference type="InterPro" id="IPR056694">
    <property type="entry name" value="DUF7792"/>
</dbReference>
<dbReference type="Proteomes" id="UP000636800">
    <property type="component" value="Chromosome 13"/>
</dbReference>
<dbReference type="InterPro" id="IPR036537">
    <property type="entry name" value="Adaptor_Cbl_N_dom_sf"/>
</dbReference>
<protein>
    <recommendedName>
        <fullName evidence="1">DUF7792 domain-containing protein</fullName>
    </recommendedName>
</protein>
<dbReference type="GO" id="GO:0007166">
    <property type="term" value="P:cell surface receptor signaling pathway"/>
    <property type="evidence" value="ECO:0007669"/>
    <property type="project" value="InterPro"/>
</dbReference>
<dbReference type="EMBL" id="JADCNL010000013">
    <property type="protein sequence ID" value="KAG0455384.1"/>
    <property type="molecule type" value="Genomic_DNA"/>
</dbReference>
<dbReference type="PANTHER" id="PTHR46168:SF1">
    <property type="entry name" value="ARMADILLO REPEAT ONLY 4"/>
    <property type="match status" value="1"/>
</dbReference>
<dbReference type="Pfam" id="PF25055">
    <property type="entry name" value="DUF7792"/>
    <property type="match status" value="1"/>
</dbReference>
<evidence type="ECO:0000259" key="1">
    <source>
        <dbReference type="Pfam" id="PF25055"/>
    </source>
</evidence>
<feature type="domain" description="DUF7792" evidence="1">
    <location>
        <begin position="42"/>
        <end position="161"/>
    </location>
</feature>
<reference evidence="2 3" key="1">
    <citation type="journal article" date="2020" name="Nat. Food">
        <title>A phased Vanilla planifolia genome enables genetic improvement of flavour and production.</title>
        <authorList>
            <person name="Hasing T."/>
            <person name="Tang H."/>
            <person name="Brym M."/>
            <person name="Khazi F."/>
            <person name="Huang T."/>
            <person name="Chambers A.H."/>
        </authorList>
    </citation>
    <scope>NUCLEOTIDE SEQUENCE [LARGE SCALE GENOMIC DNA]</scope>
    <source>
        <tissue evidence="2">Leaf</tissue>
    </source>
</reference>
<gene>
    <name evidence="2" type="ORF">HPP92_024676</name>
</gene>
<dbReference type="AlphaFoldDB" id="A0A835PPG2"/>
<evidence type="ECO:0000313" key="2">
    <source>
        <dbReference type="EMBL" id="KAG0455384.1"/>
    </source>
</evidence>
<proteinExistence type="predicted"/>
<dbReference type="PANTHER" id="PTHR46168">
    <property type="entry name" value="ARMADILLO REPEAT ONLY 4"/>
    <property type="match status" value="1"/>
</dbReference>
<organism evidence="2 3">
    <name type="scientific">Vanilla planifolia</name>
    <name type="common">Vanilla</name>
    <dbReference type="NCBI Taxonomy" id="51239"/>
    <lineage>
        <taxon>Eukaryota</taxon>
        <taxon>Viridiplantae</taxon>
        <taxon>Streptophyta</taxon>
        <taxon>Embryophyta</taxon>
        <taxon>Tracheophyta</taxon>
        <taxon>Spermatophyta</taxon>
        <taxon>Magnoliopsida</taxon>
        <taxon>Liliopsida</taxon>
        <taxon>Asparagales</taxon>
        <taxon>Orchidaceae</taxon>
        <taxon>Vanilloideae</taxon>
        <taxon>Vanilleae</taxon>
        <taxon>Vanilla</taxon>
    </lineage>
</organism>
<name>A0A835PPG2_VANPL</name>
<accession>A0A835PPG2</accession>
<sequence length="250" mass="26392">MMISRRPGGAIVHAAGLTGGGVMGPGGVAVGTVLGGKNIEGELSLPILLAERVRKAVAEAESFKTECAEVGKQVDQLATMLRSAVRRATASPTVYDRPVRRIVAEAAKTLDRAMAVIRRCKRAGFLRRVVSITTGSTDFRKLSGLLDASIGDLRWLLSVYSDDGGAAGGIVLSLPPIASTDPILSWVWSYLATVQMGSAVSDRVEAAHSLANLALDNDRNKQIIMEEGGVPPLYPSSVTALPLRPRLPLP</sequence>
<dbReference type="Gene3D" id="1.25.10.10">
    <property type="entry name" value="Leucine-rich Repeat Variant"/>
    <property type="match status" value="1"/>
</dbReference>